<dbReference type="SUPFAM" id="SSF51905">
    <property type="entry name" value="FAD/NAD(P)-binding domain"/>
    <property type="match status" value="1"/>
</dbReference>
<proteinExistence type="inferred from homology"/>
<evidence type="ECO:0000256" key="1">
    <source>
        <dbReference type="ARBA" id="ARBA00001974"/>
    </source>
</evidence>
<dbReference type="GO" id="GO:0071949">
    <property type="term" value="F:FAD binding"/>
    <property type="evidence" value="ECO:0007669"/>
    <property type="project" value="InterPro"/>
</dbReference>
<evidence type="ECO:0000256" key="4">
    <source>
        <dbReference type="ARBA" id="ARBA00022827"/>
    </source>
</evidence>
<dbReference type="Proteomes" id="UP000035037">
    <property type="component" value="Unassembled WGS sequence"/>
</dbReference>
<dbReference type="Gene3D" id="3.50.50.60">
    <property type="entry name" value="FAD/NAD(P)-binding domain"/>
    <property type="match status" value="2"/>
</dbReference>
<keyword evidence="6" id="KW-0503">Monooxygenase</keyword>
<dbReference type="GO" id="GO:0006744">
    <property type="term" value="P:ubiquinone biosynthetic process"/>
    <property type="evidence" value="ECO:0007669"/>
    <property type="project" value="InterPro"/>
</dbReference>
<dbReference type="GO" id="GO:0004497">
    <property type="term" value="F:monooxygenase activity"/>
    <property type="evidence" value="ECO:0007669"/>
    <property type="project" value="UniProtKB-KW"/>
</dbReference>
<dbReference type="PANTHER" id="PTHR43876:SF7">
    <property type="entry name" value="UBIQUINONE BIOSYNTHESIS MONOOXYGENASE COQ6, MITOCHONDRIAL"/>
    <property type="match status" value="1"/>
</dbReference>
<name>A0A0G8ASL3_9SYNE</name>
<comment type="caution">
    <text evidence="8">The sequence shown here is derived from an EMBL/GenBank/DDBJ whole genome shotgun (WGS) entry which is preliminary data.</text>
</comment>
<keyword evidence="5" id="KW-0560">Oxidoreductase</keyword>
<gene>
    <name evidence="8" type="ORF">TQ37_08100</name>
</gene>
<reference evidence="8 9" key="1">
    <citation type="submission" date="2015-02" db="EMBL/GenBank/DDBJ databases">
        <authorList>
            <person name="Slaby B."/>
            <person name="Hentschel U."/>
        </authorList>
    </citation>
    <scope>NUCLEOTIDE SEQUENCE [LARGE SCALE GENOMIC DNA]</scope>
    <source>
        <strain evidence="8">15L</strain>
    </source>
</reference>
<evidence type="ECO:0000256" key="3">
    <source>
        <dbReference type="ARBA" id="ARBA00022630"/>
    </source>
</evidence>
<comment type="similarity">
    <text evidence="2">Belongs to the UbiH/COQ6 family.</text>
</comment>
<evidence type="ECO:0000313" key="9">
    <source>
        <dbReference type="Proteomes" id="UP000035037"/>
    </source>
</evidence>
<dbReference type="NCBIfam" id="TIGR01988">
    <property type="entry name" value="Ubi-OHases"/>
    <property type="match status" value="1"/>
</dbReference>
<dbReference type="InterPro" id="IPR002938">
    <property type="entry name" value="FAD-bd"/>
</dbReference>
<evidence type="ECO:0000313" key="8">
    <source>
        <dbReference type="EMBL" id="KKZ10913.1"/>
    </source>
</evidence>
<dbReference type="InterPro" id="IPR051205">
    <property type="entry name" value="UbiH/COQ6_monooxygenase"/>
</dbReference>
<accession>A0A0G8ASL3</accession>
<evidence type="ECO:0000256" key="6">
    <source>
        <dbReference type="ARBA" id="ARBA00023033"/>
    </source>
</evidence>
<dbReference type="PRINTS" id="PR00420">
    <property type="entry name" value="RNGMNOXGNASE"/>
</dbReference>
<dbReference type="Pfam" id="PF01494">
    <property type="entry name" value="FAD_binding_3"/>
    <property type="match status" value="1"/>
</dbReference>
<evidence type="ECO:0000256" key="5">
    <source>
        <dbReference type="ARBA" id="ARBA00023002"/>
    </source>
</evidence>
<comment type="cofactor">
    <cofactor evidence="1">
        <name>FAD</name>
        <dbReference type="ChEBI" id="CHEBI:57692"/>
    </cofactor>
</comment>
<dbReference type="InterPro" id="IPR036188">
    <property type="entry name" value="FAD/NAD-bd_sf"/>
</dbReference>
<evidence type="ECO:0000259" key="7">
    <source>
        <dbReference type="Pfam" id="PF01494"/>
    </source>
</evidence>
<protein>
    <recommendedName>
        <fullName evidence="7">FAD-binding domain-containing protein</fullName>
    </recommendedName>
</protein>
<dbReference type="InterPro" id="IPR010971">
    <property type="entry name" value="UbiH/COQ6"/>
</dbReference>
<sequence length="380" mass="41529">MSQTRPVSPPPFRALVAGAGLTGCLAALALARAGWVVEVVDPLRRDALLGRQRAYALSQSSLLLLRQLGLASTLAPHLRGFDQLTLQANRGCTQAHVHWSDLPRDAPPAVGWIAEHRPVMATLLRHLDQESDVTLKLGVSAVATSSPGRAGEAGDDTWDLVVAADGLRSRVRQTAGVGRWGWRYNQSCITVQVRLHGGDSTRAWEVFREEGPLAVLPMGQGRAQIVWSTSCARAATLTTMDPQAFSRALAAVLPKPVERMTVLNTPRAFPVGLQLAQRLRQGKVLLLGEAAHCCHPLGGQGLNLCWRDVSCLHALACKVGQGQRPIHWLLRCYGRQRWVDTVATLLATDGLLRLFTPGRLTRCRWLLVPLQRFSLALLRR</sequence>
<feature type="non-terminal residue" evidence="8">
    <location>
        <position position="380"/>
    </location>
</feature>
<organism evidence="8 9">
    <name type="scientific">Candidatus Synechococcus spongiarum 15L</name>
    <dbReference type="NCBI Taxonomy" id="1608419"/>
    <lineage>
        <taxon>Bacteria</taxon>
        <taxon>Bacillati</taxon>
        <taxon>Cyanobacteriota</taxon>
        <taxon>Cyanophyceae</taxon>
        <taxon>Synechococcales</taxon>
        <taxon>Synechococcaceae</taxon>
        <taxon>Synechococcus</taxon>
    </lineage>
</organism>
<dbReference type="PANTHER" id="PTHR43876">
    <property type="entry name" value="UBIQUINONE BIOSYNTHESIS MONOOXYGENASE COQ6, MITOCHONDRIAL"/>
    <property type="match status" value="1"/>
</dbReference>
<dbReference type="GO" id="GO:0016705">
    <property type="term" value="F:oxidoreductase activity, acting on paired donors, with incorporation or reduction of molecular oxygen"/>
    <property type="evidence" value="ECO:0007669"/>
    <property type="project" value="InterPro"/>
</dbReference>
<keyword evidence="3" id="KW-0285">Flavoprotein</keyword>
<reference evidence="8 9" key="2">
    <citation type="submission" date="2015-05" db="EMBL/GenBank/DDBJ databases">
        <title>Lifestyle Evolution in Cyanobacterial Symbionts of Sponges.</title>
        <authorList>
            <person name="Burgsdorf I."/>
            <person name="Slaby B.M."/>
            <person name="Handley K.M."/>
            <person name="Haber M."/>
            <person name="Blom J."/>
            <person name="Marshall C.W."/>
            <person name="Gilbert J.A."/>
            <person name="Hentschel U."/>
            <person name="Steindler L."/>
        </authorList>
    </citation>
    <scope>NUCLEOTIDE SEQUENCE [LARGE SCALE GENOMIC DNA]</scope>
    <source>
        <strain evidence="8">15L</strain>
    </source>
</reference>
<dbReference type="EMBL" id="JYFQ01000162">
    <property type="protein sequence ID" value="KKZ10913.1"/>
    <property type="molecule type" value="Genomic_DNA"/>
</dbReference>
<dbReference type="PROSITE" id="PS51257">
    <property type="entry name" value="PROKAR_LIPOPROTEIN"/>
    <property type="match status" value="1"/>
</dbReference>
<feature type="domain" description="FAD-binding" evidence="7">
    <location>
        <begin position="14"/>
        <end position="337"/>
    </location>
</feature>
<keyword evidence="4" id="KW-0274">FAD</keyword>
<evidence type="ECO:0000256" key="2">
    <source>
        <dbReference type="ARBA" id="ARBA00005349"/>
    </source>
</evidence>
<dbReference type="AlphaFoldDB" id="A0A0G8ASL3"/>